<evidence type="ECO:0000259" key="14">
    <source>
        <dbReference type="Pfam" id="PF14821"/>
    </source>
</evidence>
<dbReference type="Proteomes" id="UP000290759">
    <property type="component" value="Unassembled WGS sequence"/>
</dbReference>
<name>A0A4V1RUV0_9HYPH</name>
<evidence type="ECO:0000256" key="9">
    <source>
        <dbReference type="ARBA" id="ARBA00023239"/>
    </source>
</evidence>
<accession>A0A4V1RUV0</accession>
<evidence type="ECO:0000256" key="10">
    <source>
        <dbReference type="ARBA" id="ARBA00049144"/>
    </source>
</evidence>
<evidence type="ECO:0000256" key="4">
    <source>
        <dbReference type="ARBA" id="ARBA00013028"/>
    </source>
</evidence>
<evidence type="ECO:0000256" key="2">
    <source>
        <dbReference type="ARBA" id="ARBA00004979"/>
    </source>
</evidence>
<dbReference type="RefSeq" id="WP_129225450.1">
    <property type="nucleotide sequence ID" value="NZ_QYBB01000007.1"/>
</dbReference>
<organism evidence="15 16">
    <name type="scientific">Lichenibacterium minor</name>
    <dbReference type="NCBI Taxonomy" id="2316528"/>
    <lineage>
        <taxon>Bacteria</taxon>
        <taxon>Pseudomonadati</taxon>
        <taxon>Pseudomonadota</taxon>
        <taxon>Alphaproteobacteria</taxon>
        <taxon>Hyphomicrobiales</taxon>
        <taxon>Lichenihabitantaceae</taxon>
        <taxon>Lichenibacterium</taxon>
    </lineage>
</organism>
<evidence type="ECO:0000256" key="5">
    <source>
        <dbReference type="ARBA" id="ARBA00018679"/>
    </source>
</evidence>
<dbReference type="InterPro" id="IPR000634">
    <property type="entry name" value="Ser/Thr_deHydtase_PyrdxlP-BS"/>
</dbReference>
<dbReference type="GO" id="GO:0004795">
    <property type="term" value="F:threonine synthase activity"/>
    <property type="evidence" value="ECO:0007669"/>
    <property type="project" value="UniProtKB-UniRule"/>
</dbReference>
<comment type="cofactor">
    <cofactor evidence="1 12">
        <name>pyridoxal 5'-phosphate</name>
        <dbReference type="ChEBI" id="CHEBI:597326"/>
    </cofactor>
</comment>
<dbReference type="Pfam" id="PF24857">
    <property type="entry name" value="THR4_C"/>
    <property type="match status" value="1"/>
</dbReference>
<keyword evidence="8 12" id="KW-0663">Pyridoxal phosphate</keyword>
<dbReference type="OrthoDB" id="9763107at2"/>
<dbReference type="CDD" id="cd01560">
    <property type="entry name" value="Thr-synth_2"/>
    <property type="match status" value="1"/>
</dbReference>
<dbReference type="Pfam" id="PF00291">
    <property type="entry name" value="PALP"/>
    <property type="match status" value="1"/>
</dbReference>
<dbReference type="PANTHER" id="PTHR42690:SF1">
    <property type="entry name" value="THREONINE SYNTHASE-LIKE 2"/>
    <property type="match status" value="1"/>
</dbReference>
<dbReference type="InterPro" id="IPR004450">
    <property type="entry name" value="Thr_synthase-like"/>
</dbReference>
<dbReference type="NCBIfam" id="TIGR00260">
    <property type="entry name" value="thrC"/>
    <property type="match status" value="1"/>
</dbReference>
<dbReference type="PROSITE" id="PS00165">
    <property type="entry name" value="DEHYDRATASE_SER_THR"/>
    <property type="match status" value="1"/>
</dbReference>
<comment type="catalytic activity">
    <reaction evidence="10">
        <text>O-phospho-L-homoserine + H2O = L-threonine + phosphate</text>
        <dbReference type="Rhea" id="RHEA:10840"/>
        <dbReference type="ChEBI" id="CHEBI:15377"/>
        <dbReference type="ChEBI" id="CHEBI:43474"/>
        <dbReference type="ChEBI" id="CHEBI:57590"/>
        <dbReference type="ChEBI" id="CHEBI:57926"/>
        <dbReference type="EC" id="4.2.3.1"/>
    </reaction>
</comment>
<evidence type="ECO:0000313" key="16">
    <source>
        <dbReference type="Proteomes" id="UP000290759"/>
    </source>
</evidence>
<evidence type="ECO:0000256" key="6">
    <source>
        <dbReference type="ARBA" id="ARBA00022605"/>
    </source>
</evidence>
<dbReference type="InterPro" id="IPR036052">
    <property type="entry name" value="TrpB-like_PALP_sf"/>
</dbReference>
<dbReference type="PANTHER" id="PTHR42690">
    <property type="entry name" value="THREONINE SYNTHASE FAMILY MEMBER"/>
    <property type="match status" value="1"/>
</dbReference>
<reference evidence="15 16" key="1">
    <citation type="submission" date="2018-12" db="EMBL/GenBank/DDBJ databases">
        <authorList>
            <person name="Grouzdev D.S."/>
            <person name="Krutkina M.S."/>
        </authorList>
    </citation>
    <scope>NUCLEOTIDE SEQUENCE [LARGE SCALE GENOMIC DNA]</scope>
    <source>
        <strain evidence="15 16">RmlP026</strain>
    </source>
</reference>
<gene>
    <name evidence="15" type="ORF">D3273_08515</name>
</gene>
<dbReference type="EMBL" id="QYBB01000007">
    <property type="protein sequence ID" value="RYC32424.1"/>
    <property type="molecule type" value="Genomic_DNA"/>
</dbReference>
<feature type="domain" description="Tryptophan synthase beta chain-like PALP" evidence="13">
    <location>
        <begin position="93"/>
        <end position="328"/>
    </location>
</feature>
<keyword evidence="7" id="KW-0791">Threonine biosynthesis</keyword>
<dbReference type="EC" id="4.2.3.1" evidence="4 11"/>
<evidence type="ECO:0000256" key="1">
    <source>
        <dbReference type="ARBA" id="ARBA00001933"/>
    </source>
</evidence>
<dbReference type="SUPFAM" id="SSF53686">
    <property type="entry name" value="Tryptophan synthase beta subunit-like PLP-dependent enzymes"/>
    <property type="match status" value="1"/>
</dbReference>
<comment type="pathway">
    <text evidence="2">Amino-acid biosynthesis; L-threonine biosynthesis; L-threonine from L-aspartate: step 5/5.</text>
</comment>
<evidence type="ECO:0000256" key="3">
    <source>
        <dbReference type="ARBA" id="ARBA00005517"/>
    </source>
</evidence>
<dbReference type="InterPro" id="IPR051166">
    <property type="entry name" value="Threonine_Synthase"/>
</dbReference>
<evidence type="ECO:0000256" key="7">
    <source>
        <dbReference type="ARBA" id="ARBA00022697"/>
    </source>
</evidence>
<evidence type="ECO:0000256" key="11">
    <source>
        <dbReference type="NCBIfam" id="TIGR00260"/>
    </source>
</evidence>
<comment type="similarity">
    <text evidence="3">Belongs to the threonine synthase family.</text>
</comment>
<dbReference type="InterPro" id="IPR001926">
    <property type="entry name" value="TrpB-like_PALP"/>
</dbReference>
<evidence type="ECO:0000313" key="15">
    <source>
        <dbReference type="EMBL" id="RYC32424.1"/>
    </source>
</evidence>
<dbReference type="Gene3D" id="3.90.1380.10">
    <property type="entry name" value="Threonine synthase, N-terminal domain"/>
    <property type="match status" value="1"/>
</dbReference>
<dbReference type="UniPathway" id="UPA00050">
    <property type="reaction ID" value="UER00065"/>
</dbReference>
<reference evidence="15 16" key="2">
    <citation type="submission" date="2019-02" db="EMBL/GenBank/DDBJ databases">
        <title>'Lichenibacterium ramalinii' gen. nov. sp. nov., 'Lichenibacterium minor' gen. nov. sp. nov.</title>
        <authorList>
            <person name="Pankratov T."/>
        </authorList>
    </citation>
    <scope>NUCLEOTIDE SEQUENCE [LARGE SCALE GENOMIC DNA]</scope>
    <source>
        <strain evidence="15 16">RmlP026</strain>
    </source>
</reference>
<keyword evidence="16" id="KW-1185">Reference proteome</keyword>
<keyword evidence="9 15" id="KW-0456">Lyase</keyword>
<evidence type="ECO:0000256" key="12">
    <source>
        <dbReference type="PIRSR" id="PIRSR604450-51"/>
    </source>
</evidence>
<dbReference type="Pfam" id="PF14821">
    <property type="entry name" value="Thr_synth_N"/>
    <property type="match status" value="1"/>
</dbReference>
<feature type="domain" description="Threonine synthase N-terminal" evidence="14">
    <location>
        <begin position="2"/>
        <end position="80"/>
    </location>
</feature>
<dbReference type="Gene3D" id="3.40.50.1100">
    <property type="match status" value="2"/>
</dbReference>
<keyword evidence="6" id="KW-0028">Amino-acid biosynthesis</keyword>
<sequence length="470" mass="50055">MNYLSTRGTAPRLGFEDVLLAGLARDGGLYLPETLPRLDAAAIAGLAGRPYAEVAERLIAPFTGDCFAPGALRAMTEGAYGGFRHPAVVPMSQLDANLYLLEIFHGPTLAFKDVAMQLLGRMMQEVLGRRGRRTTVVGATSGDTGAAAIEAFRGLPAVDVFILYPHGRVSDVQRRQMTGVDAPNIHAIAVEGTFDDCQAIVKAMFNHHAFRDEMNLSGVNSINWARVMAQLVYFFTGAVALGAPHRKVSFAVPTGNFGDVLAGWIAKGMGLPIDRLVVATNENDILARCLATGTYEVQGVRPTQSPSMDIQVSSNFERLLFEACGRDAAAVRGLMASLAQSGSFTVPPEPMARIRSEFDAVRVDEDGTQAEMARTFADSGVVLDPHTAVGVAAARGALARDPATPVVVLGTAHPAKFPDAVERATGRHPALPAHLADLLGRPERFTVLPNAVDAVERFIRDRSSADEAAA</sequence>
<proteinExistence type="inferred from homology"/>
<evidence type="ECO:0000259" key="13">
    <source>
        <dbReference type="Pfam" id="PF00291"/>
    </source>
</evidence>
<feature type="modified residue" description="N6-(pyridoxal phosphate)lysine" evidence="12">
    <location>
        <position position="112"/>
    </location>
</feature>
<protein>
    <recommendedName>
        <fullName evidence="5 11">Threonine synthase</fullName>
        <ecNumber evidence="4 11">4.2.3.1</ecNumber>
    </recommendedName>
</protein>
<dbReference type="GO" id="GO:0009088">
    <property type="term" value="P:threonine biosynthetic process"/>
    <property type="evidence" value="ECO:0007669"/>
    <property type="project" value="UniProtKB-UniRule"/>
</dbReference>
<dbReference type="InterPro" id="IPR037158">
    <property type="entry name" value="Thr_synth_N_sf"/>
</dbReference>
<dbReference type="InterPro" id="IPR029144">
    <property type="entry name" value="Thr_synth_N"/>
</dbReference>
<evidence type="ECO:0000256" key="8">
    <source>
        <dbReference type="ARBA" id="ARBA00022898"/>
    </source>
</evidence>
<dbReference type="GO" id="GO:0030170">
    <property type="term" value="F:pyridoxal phosphate binding"/>
    <property type="evidence" value="ECO:0007669"/>
    <property type="project" value="InterPro"/>
</dbReference>
<comment type="caution">
    <text evidence="15">The sequence shown here is derived from an EMBL/GenBank/DDBJ whole genome shotgun (WGS) entry which is preliminary data.</text>
</comment>
<dbReference type="AlphaFoldDB" id="A0A4V1RUV0"/>